<dbReference type="SUPFAM" id="SSF49879">
    <property type="entry name" value="SMAD/FHA domain"/>
    <property type="match status" value="1"/>
</dbReference>
<dbReference type="PROSITE" id="PS50006">
    <property type="entry name" value="FHA_DOMAIN"/>
    <property type="match status" value="1"/>
</dbReference>
<evidence type="ECO:0000256" key="8">
    <source>
        <dbReference type="ARBA" id="ARBA00044757"/>
    </source>
</evidence>
<comment type="similarity">
    <text evidence="8">Belongs to the Nibrin family.</text>
</comment>
<dbReference type="InterPro" id="IPR008984">
    <property type="entry name" value="SMAD_FHA_dom_sf"/>
</dbReference>
<dbReference type="PANTHER" id="PTHR12162:SF0">
    <property type="entry name" value="NIBRIN"/>
    <property type="match status" value="1"/>
</dbReference>
<dbReference type="Gene3D" id="3.40.50.10190">
    <property type="entry name" value="BRCT domain"/>
    <property type="match status" value="1"/>
</dbReference>
<dbReference type="Pfam" id="PF00498">
    <property type="entry name" value="FHA"/>
    <property type="match status" value="1"/>
</dbReference>
<dbReference type="Gene3D" id="2.60.200.20">
    <property type="match status" value="1"/>
</dbReference>
<name>A0A3S3QYF4_9MAGN</name>
<keyword evidence="7" id="KW-0131">Cell cycle</keyword>
<evidence type="ECO:0000256" key="4">
    <source>
        <dbReference type="ARBA" id="ARBA00022763"/>
    </source>
</evidence>
<evidence type="ECO:0000256" key="2">
    <source>
        <dbReference type="ARBA" id="ARBA00004286"/>
    </source>
</evidence>
<dbReference type="EMBL" id="QPKB01000009">
    <property type="protein sequence ID" value="RWR92607.1"/>
    <property type="molecule type" value="Genomic_DNA"/>
</dbReference>
<accession>A0A3S3QYF4</accession>
<gene>
    <name evidence="11" type="ORF">CKAN_02182500</name>
</gene>
<dbReference type="Proteomes" id="UP000283530">
    <property type="component" value="Unassembled WGS sequence"/>
</dbReference>
<evidence type="ECO:0000256" key="3">
    <source>
        <dbReference type="ARBA" id="ARBA00022454"/>
    </source>
</evidence>
<dbReference type="GO" id="GO:0005694">
    <property type="term" value="C:chromosome"/>
    <property type="evidence" value="ECO:0007669"/>
    <property type="project" value="UniProtKB-SubCell"/>
</dbReference>
<proteinExistence type="inferred from homology"/>
<dbReference type="AlphaFoldDB" id="A0A3S3QYF4"/>
<protein>
    <submittedName>
        <fullName evidence="11">Nijmegen breakage syndrome 1 protein isoform X1</fullName>
    </submittedName>
</protein>
<dbReference type="GO" id="GO:0030870">
    <property type="term" value="C:Mre11 complex"/>
    <property type="evidence" value="ECO:0007669"/>
    <property type="project" value="InterPro"/>
</dbReference>
<reference evidence="11 12" key="1">
    <citation type="journal article" date="2019" name="Nat. Plants">
        <title>Stout camphor tree genome fills gaps in understanding of flowering plant genome evolution.</title>
        <authorList>
            <person name="Chaw S.M."/>
            <person name="Liu Y.C."/>
            <person name="Wu Y.W."/>
            <person name="Wang H.Y."/>
            <person name="Lin C.I."/>
            <person name="Wu C.S."/>
            <person name="Ke H.M."/>
            <person name="Chang L.Y."/>
            <person name="Hsu C.Y."/>
            <person name="Yang H.T."/>
            <person name="Sudianto E."/>
            <person name="Hsu M.H."/>
            <person name="Wu K.P."/>
            <person name="Wang L.N."/>
            <person name="Leebens-Mack J.H."/>
            <person name="Tsai I.J."/>
        </authorList>
    </citation>
    <scope>NUCLEOTIDE SEQUENCE [LARGE SCALE GENOMIC DNA]</scope>
    <source>
        <strain evidence="12">cv. Chaw 1501</strain>
        <tissue evidence="11">Young leaves</tissue>
    </source>
</reference>
<dbReference type="GO" id="GO:0003684">
    <property type="term" value="F:damaged DNA binding"/>
    <property type="evidence" value="ECO:0007669"/>
    <property type="project" value="TreeGrafter"/>
</dbReference>
<evidence type="ECO:0000256" key="1">
    <source>
        <dbReference type="ARBA" id="ARBA00004123"/>
    </source>
</evidence>
<keyword evidence="12" id="KW-1185">Reference proteome</keyword>
<dbReference type="GO" id="GO:0000724">
    <property type="term" value="P:double-strand break repair via homologous recombination"/>
    <property type="evidence" value="ECO:0007669"/>
    <property type="project" value="TreeGrafter"/>
</dbReference>
<dbReference type="InterPro" id="IPR040227">
    <property type="entry name" value="Nibrin-rel"/>
</dbReference>
<keyword evidence="4" id="KW-0227">DNA damage</keyword>
<comment type="subcellular location">
    <subcellularLocation>
        <location evidence="2">Chromosome</location>
    </subcellularLocation>
    <subcellularLocation>
        <location evidence="1">Nucleus</location>
    </subcellularLocation>
</comment>
<feature type="domain" description="FHA" evidence="9">
    <location>
        <begin position="18"/>
        <end position="87"/>
    </location>
</feature>
<keyword evidence="5" id="KW-0234">DNA repair</keyword>
<organism evidence="11 12">
    <name type="scientific">Cinnamomum micranthum f. kanehirae</name>
    <dbReference type="NCBI Taxonomy" id="337451"/>
    <lineage>
        <taxon>Eukaryota</taxon>
        <taxon>Viridiplantae</taxon>
        <taxon>Streptophyta</taxon>
        <taxon>Embryophyta</taxon>
        <taxon>Tracheophyta</taxon>
        <taxon>Spermatophyta</taxon>
        <taxon>Magnoliopsida</taxon>
        <taxon>Magnoliidae</taxon>
        <taxon>Laurales</taxon>
        <taxon>Lauraceae</taxon>
        <taxon>Cinnamomum</taxon>
    </lineage>
</organism>
<evidence type="ECO:0000256" key="6">
    <source>
        <dbReference type="ARBA" id="ARBA00023242"/>
    </source>
</evidence>
<comment type="caution">
    <text evidence="11">The sequence shown here is derived from an EMBL/GenBank/DDBJ whole genome shotgun (WGS) entry which is preliminary data.</text>
</comment>
<dbReference type="InterPro" id="IPR001357">
    <property type="entry name" value="BRCT_dom"/>
</dbReference>
<dbReference type="Pfam" id="PF00533">
    <property type="entry name" value="BRCT"/>
    <property type="match status" value="1"/>
</dbReference>
<dbReference type="SMART" id="SM00240">
    <property type="entry name" value="FHA"/>
    <property type="match status" value="1"/>
</dbReference>
<feature type="domain" description="BRCT" evidence="10">
    <location>
        <begin position="139"/>
        <end position="189"/>
    </location>
</feature>
<evidence type="ECO:0000313" key="12">
    <source>
        <dbReference type="Proteomes" id="UP000283530"/>
    </source>
</evidence>
<dbReference type="GO" id="GO:0007095">
    <property type="term" value="P:mitotic G2 DNA damage checkpoint signaling"/>
    <property type="evidence" value="ECO:0007669"/>
    <property type="project" value="InterPro"/>
</dbReference>
<dbReference type="InterPro" id="IPR000253">
    <property type="entry name" value="FHA_dom"/>
</dbReference>
<dbReference type="OrthoDB" id="552194at2759"/>
<evidence type="ECO:0000259" key="10">
    <source>
        <dbReference type="PROSITE" id="PS50172"/>
    </source>
</evidence>
<evidence type="ECO:0000313" key="11">
    <source>
        <dbReference type="EMBL" id="RWR92607.1"/>
    </source>
</evidence>
<dbReference type="PANTHER" id="PTHR12162">
    <property type="entry name" value="NIBRIN-RELATED"/>
    <property type="match status" value="1"/>
</dbReference>
<dbReference type="CDD" id="cd22667">
    <property type="entry name" value="FHA_NBN"/>
    <property type="match status" value="1"/>
</dbReference>
<keyword evidence="6" id="KW-0539">Nucleus</keyword>
<keyword evidence="3" id="KW-0158">Chromosome</keyword>
<evidence type="ECO:0000259" key="9">
    <source>
        <dbReference type="PROSITE" id="PS50006"/>
    </source>
</evidence>
<dbReference type="InterPro" id="IPR036420">
    <property type="entry name" value="BRCT_dom_sf"/>
</dbReference>
<sequence length="523" mass="58432">MVWGLFPVESSPGAQKYYFFHRGTYKAGRKDCDVIIQNDKGVSRIHAELVVDAMTSWDPLNISSSFLSDVRIIDKSKYGTFINKEKGSKPLNEFPNRETTLKNGDLVSFGTGNAVFRFSFVPLIFFIHCAKSFQLDPSLQEVISSIGACITRDWNPSCTHVLIDESSSLSEQLIDAIMAKKPVITTDWVKVIADKNIHTELPSFTDHIPKVTLEGISVKIVEPKDRENCLAGHTFLLGPSHLYKFGDRLKPLLEVCNAKILTVDEFSSTSQTSVDGANNPMVLVISADRVNEFNRFHHINSLSRVIDTKLVAAVLTGHFDSSLMESPSIAVSSSHSTDETIVADSDVEMDTATSDHIASAARSEAAIRYEEKEELLKNHEDGTSDKMNISSFKLEEGGLIERKHKGDESITSENQNSDIIYSQDLIVSSTVSSSLNRSLKKNIVNFKCFRKRETPSGNSFKDLIPFSKYPHKESDCGSEVTEYVLKEKKRKQMEAVAEDLFNSEKVKRHGAARSSLRDLFTRR</sequence>
<dbReference type="SUPFAM" id="SSF52113">
    <property type="entry name" value="BRCT domain"/>
    <property type="match status" value="1"/>
</dbReference>
<dbReference type="FunFam" id="2.60.200.20:FF:000017">
    <property type="entry name" value="Nibrin"/>
    <property type="match status" value="1"/>
</dbReference>
<evidence type="ECO:0000256" key="7">
    <source>
        <dbReference type="ARBA" id="ARBA00023306"/>
    </source>
</evidence>
<dbReference type="STRING" id="337451.A0A3S3QYF4"/>
<evidence type="ECO:0000256" key="5">
    <source>
        <dbReference type="ARBA" id="ARBA00023204"/>
    </source>
</evidence>
<dbReference type="PROSITE" id="PS50172">
    <property type="entry name" value="BRCT"/>
    <property type="match status" value="1"/>
</dbReference>